<dbReference type="PANTHER" id="PTHR15011:SF3">
    <property type="entry name" value="APOLIPOPROTEIN F"/>
    <property type="match status" value="1"/>
</dbReference>
<dbReference type="SMART" id="SM00458">
    <property type="entry name" value="RICIN"/>
    <property type="match status" value="5"/>
</dbReference>
<feature type="domain" description="Ricin B lectin" evidence="2">
    <location>
        <begin position="1430"/>
        <end position="1560"/>
    </location>
</feature>
<feature type="domain" description="Ricin B lectin" evidence="2">
    <location>
        <begin position="366"/>
        <end position="498"/>
    </location>
</feature>
<gene>
    <name evidence="3" type="ORF">ACJMK2_034692</name>
</gene>
<feature type="domain" description="Ricin B lectin" evidence="2">
    <location>
        <begin position="978"/>
        <end position="1087"/>
    </location>
</feature>
<feature type="domain" description="Ricin B lectin" evidence="2">
    <location>
        <begin position="1742"/>
        <end position="1879"/>
    </location>
</feature>
<dbReference type="InterPro" id="IPR000772">
    <property type="entry name" value="Ricin_B_lectin"/>
</dbReference>
<evidence type="ECO:0000256" key="1">
    <source>
        <dbReference type="SAM" id="SignalP"/>
    </source>
</evidence>
<evidence type="ECO:0000313" key="4">
    <source>
        <dbReference type="Proteomes" id="UP001634394"/>
    </source>
</evidence>
<dbReference type="PROSITE" id="PS50231">
    <property type="entry name" value="RICIN_B_LECTIN"/>
    <property type="match status" value="3"/>
</dbReference>
<sequence>MSSKRSKRLAVVWSCLFLLQEFNLVLLLNIDEMKTTSTWIPEATEWSSGKGTSSKGTSRQLRKVLDAIRALGDRFKKKNASTVEKVNAWLADCESNDETEAYNFWKDNPTFSFVYILISSVLFYIAKCDSKMEKRAIELVDLLGSKTTIQVIKAFAELDDAMRKLNVTEHDMENSSTEEQESGQVENVDQEVLSNLTGNIIDLLTINVFNTGQINGIFNALASNFTVGNETELEDILKYAYESAVEENLLYDSEMDDPADTENRGLTANIDNLQTPLKYDQKKFESQKSLQKKSAISNALNILKFQLSPGNINSILVKRNQTQFDSIKPLRSKTLNAYQDLFEKDFSTESIDTLMRRKRTADSVANYIIYMASNPCYVMTSSIESNFSVFKMFSNLQEQKWRYELKHLINSKTSRAVSVNTFSGYFQHVMMLEEPDWDAGRQSWEINNKNRLVHPARTNCKLDIHNGYVSVYCSDSNSLVEIEVVPHDEYQRIHWKAECDSIDSREYFFLKSNNNPHTCKVLTVTDQKEHLTYQEVYDRDVSWQLWRISNGHLINKGSGLTLHLTNSGLELSDLNRTTVLEKSTKSRVWHDSLHIILIQKEVCRPMNTRHEYNYDVEYKDDNVDFEYYLYSMGDRANADQSTCQDEQEMNMTWTYIDLESARNDLERISCFYVFSNVNSPCEVLIVDEANNNTLSLVTPTIDQMDQGAVLWYYSENRVIHASTRLALTSEIQTIFSAIGLTHGTVNHRVDMDENQLWLLVGQQLLTFDSKLLLTMQSQTTNAYTSEWIVSERRAFVVNDIRKGCGDYNPFQDVYDDRKVYDYGEYDEEISQRYFIRNKVDACKFLTVSGPYFPDIEYFATQEVEKFIWTIAKNVIVHENSQLVISFMNSKSPHRTFITVEQFNADASFQEWVVNENRIMSKQNERCEIGLFERNSNIVELFCDKSDDAYTEWDFIPVSEHTEIKDLICPFFFRNDDKNCFFLTQLDKSDLVITMPMYPAVMNSQLWYWDGSQIKGLISDKYLSISNSDTKTLVVSDGNGNNIMQNWEFRQKHLSPFNDLSMRVEKQPDGTISLQKRNNEDTQLWTILFQKDLELNSSMLHCENPDNEDIFLIKSDKFPCVVLTSVRVNEPPIFIPFEDSIMADQLWWWKEGTLVNVGTRLYLIYTKSDHNSEILMVQNDSLIHGASHVEFRSNAFLVQNGMYTLRLIAILNRGGTISLATGDTGNISAEDNFELLKLNNLEENMDRLLCTYFIRSNLFPCQFLTGKDNLRRVMVEPLLDETIEDQIWFWQGSMLIHARTGLMLSTSESDRYLVLRSDANATWVKAKYNMVQGRDLISKHTWEVDPISEGAVKLENPSYLPNQQWTFIRTGESLQNPEILECPDKMSGKQEFFFLKNMGNPCVLLTATDESEYPKFKYLDSRLVEKQLWYQDNNNIINVGNGLALRALPNRNVDLWQRNAFKMDQKWIIRENRILSQNRRGICLGFAQSIVPLQLSNCNDGIISQHWEWVPMDNFENVTCFYFIRNELQPCEFLTGSLENTAVSVKPLVHDLMENQIWYWNATRLVHHKTGLDLSIENGRIVLQSSESASNGQFWEYHHFQNSIHVLNDSLNAVTMNPDENGLLYITPYRQSRAQKWTFYEVVSSLEDTDRLFCSVDESEPTKLFFIQNDDVPCQVLTAGGKGQPPEFIPFNEETIGNQLWYMNGESIVNSATFLALDRNHGIRSQVILNDHFAFVKSQKWKKVDFFIVSKEDANCVLDVIKATPRIPISYCSKHRGPHQRWSFVLFDDSFSNFERVVCLTFIQNRRAPCELLTGFGKNEDVLTRPLSQDLLFSQIWFWSGEKLINANTGLALDMENSNSGAKIILRDKGDYMTQKWIRELFYIRSKANNNVLDLDVSSGDVITWVKPHGGSNQQWYFVNKDDGLQNLDLLHCANVESPITYFLKSEEDPCPLLTYEEDDRITRRKIDINAPNNQLWFWLENHIINVESGKALSLRNSWYDGAPVVLETRYAFERYQQWARLNGRIQSLFKDQSKFLDSGYGALRIYYAKDTSTQMWTWLSTEDVNNDGKLLRCAHCYDRSEEKAAEIISFIPIFSTIYNTIRAGVYAGKGCDEVALEALRSALIDIAIDVGIALTAGTAAAAAYGIKTGLKLGVKAGIKAAASAIKASIKLSVNAVKVGLKTVLKHGLASAIKKQVKKSILSLGNILKSSFKALKNIPVVAKTVLTRSWKRLHFAFRSVKATSMSLKINLKRLNMLRKSQGFKASTSYLVLSASKAGKSLAHSISNKMITIGKAVKSKLKQIGDSLAEKAEKNIKLANTDRRGFTRLTRCKRMLSVCELKKSGTASLEETMSRANDDVKYLHSVRDTSIIKVNKGIEDIMTKIKSGIKETQGEQYAVVGLRNPITNEIGDVSSISVSDLRKMDPRPPPLDIEMKPVYLQGDEVKITFNVQHAEQFLLENKLNIKRLEECSKLNSPCEIFLYTKYSPCVGHGRSDALSCMDYLSKKCTKLFQTFHTKCIVGFDQWWGDNPQWIDHDQIKKAFGGDVNAIENLKKTGLSDDTFNSINAFLSNDLNRGKVVKQFQELFRDKRLGENRYNNIYKNEVAKSNYAFSDIERKHFDALWKELNEKVAIEDVDKFKKSLQESFDKKFGAALRTSEEESVKKYLNDIDDFLKVNPEFDGRTFYMEFTSKIEDKNLRMSLEKWSNTERTKAIRGNLDEIRGELHRKIIQDMETARTLKTDYSTKAFSIYLDDTFGESVSMILKKNIAVQKTIDKLQKINPDDTAIEFFQLG</sequence>
<dbReference type="Proteomes" id="UP001634394">
    <property type="component" value="Unassembled WGS sequence"/>
</dbReference>
<name>A0ABD3WU61_SINWO</name>
<feature type="chain" id="PRO_5044745617" description="Ricin B lectin domain-containing protein" evidence="1">
    <location>
        <begin position="28"/>
        <end position="2791"/>
    </location>
</feature>
<dbReference type="PANTHER" id="PTHR15011">
    <property type="entry name" value="APOLIPOPROTEIN F"/>
    <property type="match status" value="1"/>
</dbReference>
<proteinExistence type="predicted"/>
<reference evidence="3 4" key="1">
    <citation type="submission" date="2024-11" db="EMBL/GenBank/DDBJ databases">
        <title>Chromosome-level genome assembly of the freshwater bivalve Anodonta woodiana.</title>
        <authorList>
            <person name="Chen X."/>
        </authorList>
    </citation>
    <scope>NUCLEOTIDE SEQUENCE [LARGE SCALE GENOMIC DNA]</scope>
    <source>
        <strain evidence="3">MN2024</strain>
        <tissue evidence="3">Gills</tissue>
    </source>
</reference>
<protein>
    <recommendedName>
        <fullName evidence="2">Ricin B lectin domain-containing protein</fullName>
    </recommendedName>
</protein>
<feature type="signal peptide" evidence="1">
    <location>
        <begin position="1"/>
        <end position="27"/>
    </location>
</feature>
<dbReference type="EMBL" id="JBJQND010000005">
    <property type="protein sequence ID" value="KAL3876911.1"/>
    <property type="molecule type" value="Genomic_DNA"/>
</dbReference>
<keyword evidence="1" id="KW-0732">Signal</keyword>
<dbReference type="InterPro" id="IPR035992">
    <property type="entry name" value="Ricin_B-like_lectins"/>
</dbReference>
<dbReference type="Gene3D" id="2.80.10.50">
    <property type="match status" value="4"/>
</dbReference>
<accession>A0ABD3WU61</accession>
<dbReference type="InterPro" id="IPR026114">
    <property type="entry name" value="APOF"/>
</dbReference>
<organism evidence="3 4">
    <name type="scientific">Sinanodonta woodiana</name>
    <name type="common">Chinese pond mussel</name>
    <name type="synonym">Anodonta woodiana</name>
    <dbReference type="NCBI Taxonomy" id="1069815"/>
    <lineage>
        <taxon>Eukaryota</taxon>
        <taxon>Metazoa</taxon>
        <taxon>Spiralia</taxon>
        <taxon>Lophotrochozoa</taxon>
        <taxon>Mollusca</taxon>
        <taxon>Bivalvia</taxon>
        <taxon>Autobranchia</taxon>
        <taxon>Heteroconchia</taxon>
        <taxon>Palaeoheterodonta</taxon>
        <taxon>Unionida</taxon>
        <taxon>Unionoidea</taxon>
        <taxon>Unionidae</taxon>
        <taxon>Unioninae</taxon>
        <taxon>Sinanodonta</taxon>
    </lineage>
</organism>
<evidence type="ECO:0000313" key="3">
    <source>
        <dbReference type="EMBL" id="KAL3876911.1"/>
    </source>
</evidence>
<dbReference type="CDD" id="cd00161">
    <property type="entry name" value="beta-trefoil_Ricin-like"/>
    <property type="match status" value="1"/>
</dbReference>
<comment type="caution">
    <text evidence="3">The sequence shown here is derived from an EMBL/GenBank/DDBJ whole genome shotgun (WGS) entry which is preliminary data.</text>
</comment>
<evidence type="ECO:0000259" key="2">
    <source>
        <dbReference type="SMART" id="SM00458"/>
    </source>
</evidence>
<feature type="domain" description="Ricin B lectin" evidence="2">
    <location>
        <begin position="1880"/>
        <end position="2021"/>
    </location>
</feature>
<keyword evidence="4" id="KW-1185">Reference proteome</keyword>
<dbReference type="SUPFAM" id="SSF50370">
    <property type="entry name" value="Ricin B-like lectins"/>
    <property type="match status" value="6"/>
</dbReference>